<evidence type="ECO:0000313" key="2">
    <source>
        <dbReference type="EMBL" id="GAA2371801.1"/>
    </source>
</evidence>
<organism evidence="2 3">
    <name type="scientific">Dactylosporangium salmoneum</name>
    <dbReference type="NCBI Taxonomy" id="53361"/>
    <lineage>
        <taxon>Bacteria</taxon>
        <taxon>Bacillati</taxon>
        <taxon>Actinomycetota</taxon>
        <taxon>Actinomycetes</taxon>
        <taxon>Micromonosporales</taxon>
        <taxon>Micromonosporaceae</taxon>
        <taxon>Dactylosporangium</taxon>
    </lineage>
</organism>
<dbReference type="Proteomes" id="UP001501444">
    <property type="component" value="Unassembled WGS sequence"/>
</dbReference>
<name>A0ABN3H7Y1_9ACTN</name>
<gene>
    <name evidence="2" type="ORF">GCM10010170_073660</name>
</gene>
<feature type="transmembrane region" description="Helical" evidence="1">
    <location>
        <begin position="20"/>
        <end position="39"/>
    </location>
</feature>
<sequence>MRRRPFDVVERAIKTRDQWFIVAGVVVALVLIGGGYWYFSYRPAAQRTDAAYAALDKITLPEGWRVTDTLEDKYSSGKPYWTRFYIAPNVQGPAALSALSGQFQQVGALPGQNRCSGIPTCVSLVYPPKYRMTLNADDRNIAHESTCPEVSSCTELMLSLEEWQPGDPD</sequence>
<keyword evidence="1" id="KW-0472">Membrane</keyword>
<keyword evidence="1" id="KW-1133">Transmembrane helix</keyword>
<accession>A0ABN3H7Y1</accession>
<dbReference type="RefSeq" id="WP_344617235.1">
    <property type="nucleotide sequence ID" value="NZ_BAAARV010000072.1"/>
</dbReference>
<comment type="caution">
    <text evidence="2">The sequence shown here is derived from an EMBL/GenBank/DDBJ whole genome shotgun (WGS) entry which is preliminary data.</text>
</comment>
<dbReference type="EMBL" id="BAAARV010000072">
    <property type="protein sequence ID" value="GAA2371801.1"/>
    <property type="molecule type" value="Genomic_DNA"/>
</dbReference>
<keyword evidence="3" id="KW-1185">Reference proteome</keyword>
<reference evidence="2 3" key="1">
    <citation type="journal article" date="2019" name="Int. J. Syst. Evol. Microbiol.">
        <title>The Global Catalogue of Microorganisms (GCM) 10K type strain sequencing project: providing services to taxonomists for standard genome sequencing and annotation.</title>
        <authorList>
            <consortium name="The Broad Institute Genomics Platform"/>
            <consortium name="The Broad Institute Genome Sequencing Center for Infectious Disease"/>
            <person name="Wu L."/>
            <person name="Ma J."/>
        </authorList>
    </citation>
    <scope>NUCLEOTIDE SEQUENCE [LARGE SCALE GENOMIC DNA]</scope>
    <source>
        <strain evidence="2 3">JCM 3272</strain>
    </source>
</reference>
<evidence type="ECO:0000313" key="3">
    <source>
        <dbReference type="Proteomes" id="UP001501444"/>
    </source>
</evidence>
<proteinExistence type="predicted"/>
<keyword evidence="1" id="KW-0812">Transmembrane</keyword>
<protein>
    <submittedName>
        <fullName evidence="2">Uncharacterized protein</fullName>
    </submittedName>
</protein>
<evidence type="ECO:0000256" key="1">
    <source>
        <dbReference type="SAM" id="Phobius"/>
    </source>
</evidence>